<dbReference type="EMBL" id="JBHMFI010000001">
    <property type="protein sequence ID" value="MFB9073049.1"/>
    <property type="molecule type" value="Genomic_DNA"/>
</dbReference>
<dbReference type="EMBL" id="JBHMFI010000016">
    <property type="protein sequence ID" value="MFB9075139.1"/>
    <property type="molecule type" value="Genomic_DNA"/>
</dbReference>
<name>A0ABV5G926_9MICC</name>
<gene>
    <name evidence="2" type="ORF">ACFFX0_18305</name>
    <name evidence="3" type="ORF">ACFFX0_29765</name>
</gene>
<evidence type="ECO:0000256" key="1">
    <source>
        <dbReference type="SAM" id="MobiDB-lite"/>
    </source>
</evidence>
<comment type="caution">
    <text evidence="3">The sequence shown here is derived from an EMBL/GenBank/DDBJ whole genome shotgun (WGS) entry which is preliminary data.</text>
</comment>
<accession>A0ABV5G926</accession>
<proteinExistence type="predicted"/>
<organism evidence="3 4">
    <name type="scientific">Citricoccus parietis</name>
    <dbReference type="NCBI Taxonomy" id="592307"/>
    <lineage>
        <taxon>Bacteria</taxon>
        <taxon>Bacillati</taxon>
        <taxon>Actinomycetota</taxon>
        <taxon>Actinomycetes</taxon>
        <taxon>Micrococcales</taxon>
        <taxon>Micrococcaceae</taxon>
        <taxon>Citricoccus</taxon>
    </lineage>
</organism>
<evidence type="ECO:0000313" key="2">
    <source>
        <dbReference type="EMBL" id="MFB9073049.1"/>
    </source>
</evidence>
<keyword evidence="4" id="KW-1185">Reference proteome</keyword>
<dbReference type="Proteomes" id="UP001589575">
    <property type="component" value="Unassembled WGS sequence"/>
</dbReference>
<protein>
    <submittedName>
        <fullName evidence="3">Uncharacterized protein</fullName>
    </submittedName>
</protein>
<reference evidence="3 4" key="1">
    <citation type="submission" date="2024-09" db="EMBL/GenBank/DDBJ databases">
        <authorList>
            <person name="Sun Q."/>
            <person name="Mori K."/>
        </authorList>
    </citation>
    <scope>NUCLEOTIDE SEQUENCE [LARGE SCALE GENOMIC DNA]</scope>
    <source>
        <strain evidence="3 4">CCM 7609</strain>
    </source>
</reference>
<feature type="region of interest" description="Disordered" evidence="1">
    <location>
        <begin position="1"/>
        <end position="69"/>
    </location>
</feature>
<evidence type="ECO:0000313" key="4">
    <source>
        <dbReference type="Proteomes" id="UP001589575"/>
    </source>
</evidence>
<feature type="compositionally biased region" description="Polar residues" evidence="1">
    <location>
        <begin position="46"/>
        <end position="69"/>
    </location>
</feature>
<sequence length="69" mass="8014">MKNRCRRRTSLSQRQQSGELSMPRLTNSRPMDMRVPASIELRPTRPRTNNSSTDTSAESRNSTRQYSSR</sequence>
<evidence type="ECO:0000313" key="3">
    <source>
        <dbReference type="EMBL" id="MFB9075139.1"/>
    </source>
</evidence>